<gene>
    <name evidence="2" type="ORF">TNIN_256791</name>
</gene>
<protein>
    <submittedName>
        <fullName evidence="2">Uncharacterized protein</fullName>
    </submittedName>
</protein>
<evidence type="ECO:0000313" key="2">
    <source>
        <dbReference type="EMBL" id="GFY57089.1"/>
    </source>
</evidence>
<reference evidence="2" key="1">
    <citation type="submission" date="2020-08" db="EMBL/GenBank/DDBJ databases">
        <title>Multicomponent nature underlies the extraordinary mechanical properties of spider dragline silk.</title>
        <authorList>
            <person name="Kono N."/>
            <person name="Nakamura H."/>
            <person name="Mori M."/>
            <person name="Yoshida Y."/>
            <person name="Ohtoshi R."/>
            <person name="Malay A.D."/>
            <person name="Moran D.A.P."/>
            <person name="Tomita M."/>
            <person name="Numata K."/>
            <person name="Arakawa K."/>
        </authorList>
    </citation>
    <scope>NUCLEOTIDE SEQUENCE</scope>
</reference>
<feature type="compositionally biased region" description="Basic and acidic residues" evidence="1">
    <location>
        <begin position="153"/>
        <end position="170"/>
    </location>
</feature>
<proteinExistence type="predicted"/>
<accession>A0A8X6XR41</accession>
<feature type="compositionally biased region" description="Basic residues" evidence="1">
    <location>
        <begin position="187"/>
        <end position="203"/>
    </location>
</feature>
<dbReference type="EMBL" id="BMAV01011319">
    <property type="protein sequence ID" value="GFY57089.1"/>
    <property type="molecule type" value="Genomic_DNA"/>
</dbReference>
<comment type="caution">
    <text evidence="2">The sequence shown here is derived from an EMBL/GenBank/DDBJ whole genome shotgun (WGS) entry which is preliminary data.</text>
</comment>
<organism evidence="2 3">
    <name type="scientific">Trichonephila inaurata madagascariensis</name>
    <dbReference type="NCBI Taxonomy" id="2747483"/>
    <lineage>
        <taxon>Eukaryota</taxon>
        <taxon>Metazoa</taxon>
        <taxon>Ecdysozoa</taxon>
        <taxon>Arthropoda</taxon>
        <taxon>Chelicerata</taxon>
        <taxon>Arachnida</taxon>
        <taxon>Araneae</taxon>
        <taxon>Araneomorphae</taxon>
        <taxon>Entelegynae</taxon>
        <taxon>Araneoidea</taxon>
        <taxon>Nephilidae</taxon>
        <taxon>Trichonephila</taxon>
        <taxon>Trichonephila inaurata</taxon>
    </lineage>
</organism>
<sequence length="203" mass="23241">MAIDTSKCMFGCSEDTFVGYPVNKDDILSFPEKVELIAIYKQPVTTRGVYTPISQTCTHPRYITLATSPSFYPTCLLRSFIKDPINASAAELMYGTTIRLPCDFSKKSEKKTSVAVNKSGRREQWVNKRKRTSGSNESSVDLRQLSHKRKHRRSEDSREVFLLRRREIKTGKGGHLTMTATRESCRRPPRRNNKFKKKQGGEQ</sequence>
<keyword evidence="3" id="KW-1185">Reference proteome</keyword>
<dbReference type="Proteomes" id="UP000886998">
    <property type="component" value="Unassembled WGS sequence"/>
</dbReference>
<feature type="region of interest" description="Disordered" evidence="1">
    <location>
        <begin position="111"/>
        <end position="203"/>
    </location>
</feature>
<name>A0A8X6XR41_9ARAC</name>
<evidence type="ECO:0000313" key="3">
    <source>
        <dbReference type="Proteomes" id="UP000886998"/>
    </source>
</evidence>
<evidence type="ECO:0000256" key="1">
    <source>
        <dbReference type="SAM" id="MobiDB-lite"/>
    </source>
</evidence>
<dbReference type="AlphaFoldDB" id="A0A8X6XR41"/>